<dbReference type="RefSeq" id="WP_200236731.1">
    <property type="nucleotide sequence ID" value="NZ_JAENGP010000010.1"/>
</dbReference>
<gene>
    <name evidence="2" type="ORF">JHL22_10100</name>
</gene>
<dbReference type="EMBL" id="JAENGP010000010">
    <property type="protein sequence ID" value="MBK1781572.1"/>
    <property type="molecule type" value="Genomic_DNA"/>
</dbReference>
<keyword evidence="3" id="KW-1185">Reference proteome</keyword>
<evidence type="ECO:0000313" key="3">
    <source>
        <dbReference type="Proteomes" id="UP000635316"/>
    </source>
</evidence>
<feature type="compositionally biased region" description="Basic and acidic residues" evidence="1">
    <location>
        <begin position="1"/>
        <end position="12"/>
    </location>
</feature>
<sequence>MSKQLSQEEKTQLVKAVHSAVNHSDKRKRKTITQACKDLGLARSNYNRWLGAVKKNIKETGEAVVPSPKSRAPKKNGMALSADVRQRIEDMARSGLYANPSQIGKALREEGISVSDNAVRNNLETVGLYGHRTVQGSDGKPIKKKVILR</sequence>
<name>A0ABS1EG25_9BURK</name>
<evidence type="ECO:0000256" key="1">
    <source>
        <dbReference type="SAM" id="MobiDB-lite"/>
    </source>
</evidence>
<organism evidence="2 3">
    <name type="scientific">Advenella mandrilli</name>
    <dbReference type="NCBI Taxonomy" id="2800330"/>
    <lineage>
        <taxon>Bacteria</taxon>
        <taxon>Pseudomonadati</taxon>
        <taxon>Pseudomonadota</taxon>
        <taxon>Betaproteobacteria</taxon>
        <taxon>Burkholderiales</taxon>
        <taxon>Alcaligenaceae</taxon>
    </lineage>
</organism>
<reference evidence="2 3" key="1">
    <citation type="submission" date="2020-12" db="EMBL/GenBank/DDBJ databases">
        <authorList>
            <person name="Lu T."/>
            <person name="Wang Q."/>
            <person name="Han X."/>
        </authorList>
    </citation>
    <scope>NUCLEOTIDE SEQUENCE [LARGE SCALE GENOMIC DNA]</scope>
    <source>
        <strain evidence="2 3">WQ 585</strain>
    </source>
</reference>
<evidence type="ECO:0000313" key="2">
    <source>
        <dbReference type="EMBL" id="MBK1781572.1"/>
    </source>
</evidence>
<proteinExistence type="predicted"/>
<comment type="caution">
    <text evidence="2">The sequence shown here is derived from an EMBL/GenBank/DDBJ whole genome shotgun (WGS) entry which is preliminary data.</text>
</comment>
<accession>A0ABS1EG25</accession>
<dbReference type="Proteomes" id="UP000635316">
    <property type="component" value="Unassembled WGS sequence"/>
</dbReference>
<feature type="region of interest" description="Disordered" evidence="1">
    <location>
        <begin position="1"/>
        <end position="29"/>
    </location>
</feature>
<protein>
    <submittedName>
        <fullName evidence="2">Uncharacterized protein</fullName>
    </submittedName>
</protein>